<evidence type="ECO:0000313" key="4">
    <source>
        <dbReference type="EMBL" id="KAG5643469.1"/>
    </source>
</evidence>
<feature type="region of interest" description="Disordered" evidence="2">
    <location>
        <begin position="71"/>
        <end position="216"/>
    </location>
</feature>
<feature type="region of interest" description="Disordered" evidence="2">
    <location>
        <begin position="234"/>
        <end position="296"/>
    </location>
</feature>
<dbReference type="Pfam" id="PF06738">
    <property type="entry name" value="ThrE"/>
    <property type="match status" value="1"/>
</dbReference>
<dbReference type="InterPro" id="IPR051361">
    <property type="entry name" value="ThrE/Ser_Exporter"/>
</dbReference>
<evidence type="ECO:0000313" key="5">
    <source>
        <dbReference type="Proteomes" id="UP000775547"/>
    </source>
</evidence>
<protein>
    <recommendedName>
        <fullName evidence="3">Threonine/serine exporter-like N-terminal domain-containing protein</fullName>
    </recommendedName>
</protein>
<feature type="compositionally biased region" description="Basic and acidic residues" evidence="2">
    <location>
        <begin position="198"/>
        <end position="210"/>
    </location>
</feature>
<keyword evidence="5" id="KW-1185">Reference proteome</keyword>
<feature type="region of interest" description="Disordered" evidence="2">
    <location>
        <begin position="421"/>
        <end position="440"/>
    </location>
</feature>
<dbReference type="AlphaFoldDB" id="A0A9P7KBV7"/>
<gene>
    <name evidence="4" type="ORF">DXG03_000901</name>
</gene>
<feature type="compositionally biased region" description="Basic and acidic residues" evidence="2">
    <location>
        <begin position="287"/>
        <end position="296"/>
    </location>
</feature>
<accession>A0A9P7KBV7</accession>
<feature type="region of interest" description="Disordered" evidence="2">
    <location>
        <begin position="1"/>
        <end position="30"/>
    </location>
</feature>
<dbReference type="GO" id="GO:0022857">
    <property type="term" value="F:transmembrane transporter activity"/>
    <property type="evidence" value="ECO:0007669"/>
    <property type="project" value="InterPro"/>
</dbReference>
<proteinExistence type="inferred from homology"/>
<dbReference type="PANTHER" id="PTHR31082">
    <property type="entry name" value="PHEROMONE-REGULATED MEMBRANE PROTEIN 10"/>
    <property type="match status" value="1"/>
</dbReference>
<sequence>MSSSAQPSNEEKRPGNMYFTPGTKTPRKVQWLDTDANASTNSLDERGLNPAAFQRLTQALERHRTSSATKVYHYPPQPEPAHSIDISDMGGGGTRGGSSPHSTYTLVSQAPLCGLPTGADSGSSSKSMSPQNYVPGNFIDSSERAGLPGASEPHGSARQQAERVVQSHTRRGISRYTRAKHTRMKKKKYTKECVGPPESRDISDAERDSEAATPHFGSGGVLSALLSLYGQEPDLSSGASTAVTSPPRPWVHPQENSRHHKRDEPRHVPSNLASEVIPTPPTLSRRSSFEERKEPRFSRLTPANLVLRRHKTSKTQSGAGVFGPLIASTGNLTGFAAPIQSQLQPDLKRPGYRLSRYTHEEKPRSPRTWFQDGTTMSLLPSGASTPIVQSAPPSPTHTEPTLIRQKWPGMLKDFPGAQSIRSLGGRGRSGTSTPARSASPAPYREAYFDFKRPAEEDKENTWKRKKARVFITRHVAKIIERQEFIMKFARAMMMFGGPSHRLQAQVNSTGHVLDIELSCIYLPDVLLISFDDNSTSTSNVKFIRQGSSLDLQKLSEAYTLYWKVSARGMLRMSAILLTVRRPAGHSR</sequence>
<dbReference type="InterPro" id="IPR010619">
    <property type="entry name" value="ThrE-like_N"/>
</dbReference>
<feature type="domain" description="Threonine/serine exporter-like N-terminal" evidence="3">
    <location>
        <begin position="483"/>
        <end position="568"/>
    </location>
</feature>
<feature type="compositionally biased region" description="Polar residues" evidence="2">
    <location>
        <begin position="99"/>
        <end position="108"/>
    </location>
</feature>
<reference evidence="4" key="2">
    <citation type="submission" date="2021-10" db="EMBL/GenBank/DDBJ databases">
        <title>Phylogenomics reveals ancestral predisposition of the termite-cultivated fungus Termitomyces towards a domesticated lifestyle.</title>
        <authorList>
            <person name="Auxier B."/>
            <person name="Grum-Grzhimaylo A."/>
            <person name="Cardenas M.E."/>
            <person name="Lodge J.D."/>
            <person name="Laessoe T."/>
            <person name="Pedersen O."/>
            <person name="Smith M.E."/>
            <person name="Kuyper T.W."/>
            <person name="Franco-Molano E.A."/>
            <person name="Baroni T.J."/>
            <person name="Aanen D.K."/>
        </authorList>
    </citation>
    <scope>NUCLEOTIDE SEQUENCE</scope>
    <source>
        <strain evidence="4">AP01</strain>
        <tissue evidence="4">Mycelium</tissue>
    </source>
</reference>
<organism evidence="4 5">
    <name type="scientific">Asterophora parasitica</name>
    <dbReference type="NCBI Taxonomy" id="117018"/>
    <lineage>
        <taxon>Eukaryota</taxon>
        <taxon>Fungi</taxon>
        <taxon>Dikarya</taxon>
        <taxon>Basidiomycota</taxon>
        <taxon>Agaricomycotina</taxon>
        <taxon>Agaricomycetes</taxon>
        <taxon>Agaricomycetidae</taxon>
        <taxon>Agaricales</taxon>
        <taxon>Tricholomatineae</taxon>
        <taxon>Lyophyllaceae</taxon>
        <taxon>Asterophora</taxon>
    </lineage>
</organism>
<feature type="compositionally biased region" description="Basic residues" evidence="2">
    <location>
        <begin position="168"/>
        <end position="189"/>
    </location>
</feature>
<dbReference type="OrthoDB" id="413008at2759"/>
<reference evidence="4" key="1">
    <citation type="submission" date="2020-07" db="EMBL/GenBank/DDBJ databases">
        <authorList>
            <person name="Nieuwenhuis M."/>
            <person name="Van De Peppel L.J.J."/>
        </authorList>
    </citation>
    <scope>NUCLEOTIDE SEQUENCE</scope>
    <source>
        <strain evidence="4">AP01</strain>
        <tissue evidence="4">Mycelium</tissue>
    </source>
</reference>
<comment type="similarity">
    <text evidence="1">Belongs to the ThrE exporter (TC 2.A.79) family.</text>
</comment>
<comment type="caution">
    <text evidence="4">The sequence shown here is derived from an EMBL/GenBank/DDBJ whole genome shotgun (WGS) entry which is preliminary data.</text>
</comment>
<dbReference type="Proteomes" id="UP000775547">
    <property type="component" value="Unassembled WGS sequence"/>
</dbReference>
<evidence type="ECO:0000256" key="1">
    <source>
        <dbReference type="ARBA" id="ARBA00034125"/>
    </source>
</evidence>
<dbReference type="EMBL" id="JABCKV010000111">
    <property type="protein sequence ID" value="KAG5643469.1"/>
    <property type="molecule type" value="Genomic_DNA"/>
</dbReference>
<evidence type="ECO:0000259" key="3">
    <source>
        <dbReference type="Pfam" id="PF06738"/>
    </source>
</evidence>
<name>A0A9P7KBV7_9AGAR</name>
<evidence type="ECO:0000256" key="2">
    <source>
        <dbReference type="SAM" id="MobiDB-lite"/>
    </source>
</evidence>
<dbReference type="PANTHER" id="PTHR31082:SF4">
    <property type="entry name" value="PHEROMONE-REGULATED MEMBRANE PROTEIN 10"/>
    <property type="match status" value="1"/>
</dbReference>